<reference evidence="1" key="1">
    <citation type="submission" date="2018-05" db="EMBL/GenBank/DDBJ databases">
        <authorList>
            <person name="Lanie J.A."/>
            <person name="Ng W.-L."/>
            <person name="Kazmierczak K.M."/>
            <person name="Andrzejewski T.M."/>
            <person name="Davidsen T.M."/>
            <person name="Wayne K.J."/>
            <person name="Tettelin H."/>
            <person name="Glass J.I."/>
            <person name="Rusch D."/>
            <person name="Podicherti R."/>
            <person name="Tsui H.-C.T."/>
            <person name="Winkler M.E."/>
        </authorList>
    </citation>
    <scope>NUCLEOTIDE SEQUENCE</scope>
</reference>
<gene>
    <name evidence="1" type="ORF">METZ01_LOCUS450666</name>
</gene>
<dbReference type="AlphaFoldDB" id="A0A382ZQR3"/>
<sequence>GGPIDHPEVRLWFKPFKSNGYNIRVRKN</sequence>
<dbReference type="EMBL" id="UINC01185883">
    <property type="protein sequence ID" value="SVD97812.1"/>
    <property type="molecule type" value="Genomic_DNA"/>
</dbReference>
<organism evidence="1">
    <name type="scientific">marine metagenome</name>
    <dbReference type="NCBI Taxonomy" id="408172"/>
    <lineage>
        <taxon>unclassified sequences</taxon>
        <taxon>metagenomes</taxon>
        <taxon>ecological metagenomes</taxon>
    </lineage>
</organism>
<protein>
    <submittedName>
        <fullName evidence="1">Uncharacterized protein</fullName>
    </submittedName>
</protein>
<feature type="non-terminal residue" evidence="1">
    <location>
        <position position="1"/>
    </location>
</feature>
<evidence type="ECO:0000313" key="1">
    <source>
        <dbReference type="EMBL" id="SVD97812.1"/>
    </source>
</evidence>
<accession>A0A382ZQR3</accession>
<proteinExistence type="predicted"/>
<name>A0A382ZQR3_9ZZZZ</name>